<protein>
    <submittedName>
        <fullName evidence="1">DUF5994 family protein</fullName>
    </submittedName>
</protein>
<name>A0AA90NDD0_9ACTN</name>
<proteinExistence type="predicted"/>
<organism evidence="1 2">
    <name type="scientific">Tsukamurella strandjordii</name>
    <dbReference type="NCBI Taxonomy" id="147577"/>
    <lineage>
        <taxon>Bacteria</taxon>
        <taxon>Bacillati</taxon>
        <taxon>Actinomycetota</taxon>
        <taxon>Actinomycetes</taxon>
        <taxon>Mycobacteriales</taxon>
        <taxon>Tsukamurellaceae</taxon>
        <taxon>Tsukamurella</taxon>
    </lineage>
</organism>
<evidence type="ECO:0000313" key="1">
    <source>
        <dbReference type="EMBL" id="MDP0399790.1"/>
    </source>
</evidence>
<gene>
    <name evidence="1" type="ORF">Q7X28_17865</name>
</gene>
<sequence length="141" mass="15704">MPTPRKSPEALRRLLERPHARPGRAVPGRVLLPRHRTRARMVDGVWWPRSRDLKAELPSVLPALGVRLQTLTLIQFCTADWTTRAAVLNRPESVPIELALMNTEGLISFSGPDVTVVYGLIAPDANLHQAEQLVARLLDVP</sequence>
<evidence type="ECO:0000313" key="2">
    <source>
        <dbReference type="Proteomes" id="UP001178281"/>
    </source>
</evidence>
<dbReference type="Proteomes" id="UP001178281">
    <property type="component" value="Unassembled WGS sequence"/>
</dbReference>
<keyword evidence="2" id="KW-1185">Reference proteome</keyword>
<dbReference type="Pfam" id="PF19457">
    <property type="entry name" value="DUF5994"/>
    <property type="match status" value="1"/>
</dbReference>
<dbReference type="InterPro" id="IPR046036">
    <property type="entry name" value="DUF5994"/>
</dbReference>
<dbReference type="EMBL" id="JAUTIX010000007">
    <property type="protein sequence ID" value="MDP0399790.1"/>
    <property type="molecule type" value="Genomic_DNA"/>
</dbReference>
<dbReference type="RefSeq" id="WP_305112330.1">
    <property type="nucleotide sequence ID" value="NZ_JAUTIX010000007.1"/>
</dbReference>
<reference evidence="1" key="1">
    <citation type="submission" date="2023-08" db="EMBL/GenBank/DDBJ databases">
        <title>The draft genome of Tsukamurella strandjordii strain 050030.</title>
        <authorList>
            <person name="Zhao F."/>
            <person name="Feng Y."/>
            <person name="Zong Z."/>
        </authorList>
    </citation>
    <scope>NUCLEOTIDE SEQUENCE</scope>
    <source>
        <strain evidence="1">050030</strain>
    </source>
</reference>
<accession>A0AA90NDD0</accession>
<dbReference type="AlphaFoldDB" id="A0AA90NDD0"/>
<comment type="caution">
    <text evidence="1">The sequence shown here is derived from an EMBL/GenBank/DDBJ whole genome shotgun (WGS) entry which is preliminary data.</text>
</comment>